<feature type="compositionally biased region" description="Polar residues" evidence="1">
    <location>
        <begin position="397"/>
        <end position="410"/>
    </location>
</feature>
<reference evidence="4 5" key="1">
    <citation type="submission" date="2024-04" db="EMBL/GenBank/DDBJ databases">
        <authorList>
            <person name="Fracassetti M."/>
        </authorList>
    </citation>
    <scope>NUCLEOTIDE SEQUENCE [LARGE SCALE GENOMIC DNA]</scope>
</reference>
<dbReference type="Pfam" id="PF02721">
    <property type="entry name" value="DUF223"/>
    <property type="match status" value="1"/>
</dbReference>
<gene>
    <name evidence="4" type="ORF">LTRI10_LOCUS12379</name>
</gene>
<organism evidence="4 5">
    <name type="scientific">Linum trigynum</name>
    <dbReference type="NCBI Taxonomy" id="586398"/>
    <lineage>
        <taxon>Eukaryota</taxon>
        <taxon>Viridiplantae</taxon>
        <taxon>Streptophyta</taxon>
        <taxon>Embryophyta</taxon>
        <taxon>Tracheophyta</taxon>
        <taxon>Spermatophyta</taxon>
        <taxon>Magnoliopsida</taxon>
        <taxon>eudicotyledons</taxon>
        <taxon>Gunneridae</taxon>
        <taxon>Pentapetalae</taxon>
        <taxon>rosids</taxon>
        <taxon>fabids</taxon>
        <taxon>Malpighiales</taxon>
        <taxon>Linaceae</taxon>
        <taxon>Linum</taxon>
    </lineage>
</organism>
<dbReference type="CDD" id="cd04481">
    <property type="entry name" value="RPA1_DBD_B_like"/>
    <property type="match status" value="1"/>
</dbReference>
<feature type="domain" description="Replication protein A 70 kDa DNA-binding subunit B/D first OB fold" evidence="2">
    <location>
        <begin position="6"/>
        <end position="106"/>
    </location>
</feature>
<dbReference type="Proteomes" id="UP001497516">
    <property type="component" value="Chromosome 2"/>
</dbReference>
<dbReference type="InterPro" id="IPR012340">
    <property type="entry name" value="NA-bd_OB-fold"/>
</dbReference>
<proteinExistence type="predicted"/>
<dbReference type="Pfam" id="PF08646">
    <property type="entry name" value="Rep_fac-A_C"/>
    <property type="match status" value="1"/>
</dbReference>
<sequence length="449" mass="50574">MTPQLLKDLSTNSRKWIIQTRVSRKWIATNCNTGKLLHMDLVLIDSEGSDIWAMIPPFPIPKFETTLKEQEVYEIRHFKVALTKNTFRPVPNRLMLEFDSATLVQHLKVVQAYCPTNVVGQLVQHSAVTSKISATKRWKDITLKLIEGEMVRVTLWGSIGNQVDDIVSHSEDRPVILTVTSVFVDEYKGELCLSSIGATVLKANLDIPEVQKFNLGDGRLNAPVLLAEEPAPEIQEISIAQLNEFKTMEEKIDQVFAIEGQVIQVRSNWFYMGCVGCPRKVEDDLDEYFCGHYNTTSKSAAAKYRVKLQLQDDSGDADFAILEREGLRFFGVMADVLFQGNQRKKEPLPRQIEQVVSMKLKVHVKLTQFNFSNPQAEYTVACIEHDPLAQISEETLASQTSFPGNSQESSPDLVEANLEDSSASSEATEGNNFKRQKKAEVVDSDEEEK</sequence>
<feature type="region of interest" description="Disordered" evidence="1">
    <location>
        <begin position="397"/>
        <end position="449"/>
    </location>
</feature>
<dbReference type="Gene3D" id="2.40.50.140">
    <property type="entry name" value="Nucleic acid-binding proteins"/>
    <property type="match status" value="3"/>
</dbReference>
<dbReference type="AlphaFoldDB" id="A0AAV2D8N9"/>
<dbReference type="InterPro" id="IPR003871">
    <property type="entry name" value="RFA1B/D_OB_1st"/>
</dbReference>
<dbReference type="PANTHER" id="PTHR47165:SF4">
    <property type="entry name" value="OS03G0429900 PROTEIN"/>
    <property type="match status" value="1"/>
</dbReference>
<dbReference type="PANTHER" id="PTHR47165">
    <property type="entry name" value="OS03G0429900 PROTEIN"/>
    <property type="match status" value="1"/>
</dbReference>
<evidence type="ECO:0000313" key="5">
    <source>
        <dbReference type="Proteomes" id="UP001497516"/>
    </source>
</evidence>
<name>A0AAV2D8N9_9ROSI</name>
<dbReference type="InterPro" id="IPR013955">
    <property type="entry name" value="Rep_factor-A_C"/>
</dbReference>
<feature type="domain" description="Replication factor A C-terminal" evidence="3">
    <location>
        <begin position="257"/>
        <end position="384"/>
    </location>
</feature>
<evidence type="ECO:0000259" key="2">
    <source>
        <dbReference type="Pfam" id="PF02721"/>
    </source>
</evidence>
<dbReference type="EMBL" id="OZ034815">
    <property type="protein sequence ID" value="CAL1370139.1"/>
    <property type="molecule type" value="Genomic_DNA"/>
</dbReference>
<evidence type="ECO:0000259" key="3">
    <source>
        <dbReference type="Pfam" id="PF08646"/>
    </source>
</evidence>
<dbReference type="CDD" id="cd04480">
    <property type="entry name" value="RPA1_DBD_A_like"/>
    <property type="match status" value="1"/>
</dbReference>
<dbReference type="SUPFAM" id="SSF50249">
    <property type="entry name" value="Nucleic acid-binding proteins"/>
    <property type="match status" value="3"/>
</dbReference>
<accession>A0AAV2D8N9</accession>
<evidence type="ECO:0000313" key="4">
    <source>
        <dbReference type="EMBL" id="CAL1370139.1"/>
    </source>
</evidence>
<evidence type="ECO:0000256" key="1">
    <source>
        <dbReference type="SAM" id="MobiDB-lite"/>
    </source>
</evidence>
<feature type="compositionally biased region" description="Polar residues" evidence="1">
    <location>
        <begin position="419"/>
        <end position="433"/>
    </location>
</feature>
<protein>
    <recommendedName>
        <fullName evidence="6">Replication protein A OB domain-containing protein</fullName>
    </recommendedName>
</protein>
<evidence type="ECO:0008006" key="6">
    <source>
        <dbReference type="Google" id="ProtNLM"/>
    </source>
</evidence>
<keyword evidence="5" id="KW-1185">Reference proteome</keyword>